<comment type="caution">
    <text evidence="3">The sequence shown here is derived from an EMBL/GenBank/DDBJ whole genome shotgun (WGS) entry which is preliminary data.</text>
</comment>
<dbReference type="Pfam" id="PF00226">
    <property type="entry name" value="DnaJ"/>
    <property type="match status" value="1"/>
</dbReference>
<dbReference type="SMART" id="SM00271">
    <property type="entry name" value="DnaJ"/>
    <property type="match status" value="1"/>
</dbReference>
<feature type="transmembrane region" description="Helical" evidence="1">
    <location>
        <begin position="197"/>
        <end position="217"/>
    </location>
</feature>
<dbReference type="EMBL" id="PGCK01000004">
    <property type="protein sequence ID" value="MCD1294719.1"/>
    <property type="molecule type" value="Genomic_DNA"/>
</dbReference>
<name>A0AAP2W6Y7_9EURY</name>
<dbReference type="SUPFAM" id="SSF46565">
    <property type="entry name" value="Chaperone J-domain"/>
    <property type="match status" value="1"/>
</dbReference>
<evidence type="ECO:0000313" key="4">
    <source>
        <dbReference type="Proteomes" id="UP001320159"/>
    </source>
</evidence>
<protein>
    <recommendedName>
        <fullName evidence="2">J domain-containing protein</fullName>
    </recommendedName>
</protein>
<dbReference type="AlphaFoldDB" id="A0AAP2W6Y7"/>
<dbReference type="PANTHER" id="PTHR24074">
    <property type="entry name" value="CO-CHAPERONE PROTEIN DJLA"/>
    <property type="match status" value="1"/>
</dbReference>
<evidence type="ECO:0000313" key="3">
    <source>
        <dbReference type="EMBL" id="MCD1294719.1"/>
    </source>
</evidence>
<dbReference type="Proteomes" id="UP001320159">
    <property type="component" value="Unassembled WGS sequence"/>
</dbReference>
<feature type="domain" description="J" evidence="2">
    <location>
        <begin position="3"/>
        <end position="67"/>
    </location>
</feature>
<dbReference type="PROSITE" id="PS50076">
    <property type="entry name" value="DNAJ_2"/>
    <property type="match status" value="1"/>
</dbReference>
<sequence>MATYYDILGLSKDCDQEEIKRAYHRLALEYHPDKNSSSDAGEKMRLVNEAYRVLSDPQKREDYDTTLSSPYPQWADAGRYNDARRESGTGNYYWSARWGGNSSSGYGYGYSAPHRSYRYYSETIRGPSIFTLFYNAFMIGVACGLFIGAAMVASQYFSFMNVGPALAILLAVSAIIAPACLSVALTKSSLNGPFEAGLLGTISVSAALFVSVLIAGISNPDLLTYYLCLCCVGPWACIFIGWLLGSRTAKIFYGMITAD</sequence>
<dbReference type="PRINTS" id="PR00625">
    <property type="entry name" value="JDOMAIN"/>
</dbReference>
<keyword evidence="4" id="KW-1185">Reference proteome</keyword>
<organism evidence="3 4">
    <name type="scientific">Methanooceanicella nereidis</name>
    <dbReference type="NCBI Taxonomy" id="2052831"/>
    <lineage>
        <taxon>Archaea</taxon>
        <taxon>Methanobacteriati</taxon>
        <taxon>Methanobacteriota</taxon>
        <taxon>Stenosarchaea group</taxon>
        <taxon>Methanomicrobia</taxon>
        <taxon>Methanocellales</taxon>
        <taxon>Methanocellaceae</taxon>
        <taxon>Methanooceanicella</taxon>
    </lineage>
</organism>
<dbReference type="RefSeq" id="WP_305067645.1">
    <property type="nucleotide sequence ID" value="NZ_PGCK01000004.1"/>
</dbReference>
<dbReference type="CDD" id="cd06257">
    <property type="entry name" value="DnaJ"/>
    <property type="match status" value="1"/>
</dbReference>
<feature type="transmembrane region" description="Helical" evidence="1">
    <location>
        <begin position="165"/>
        <end position="185"/>
    </location>
</feature>
<dbReference type="InterPro" id="IPR001623">
    <property type="entry name" value="DnaJ_domain"/>
</dbReference>
<dbReference type="InterPro" id="IPR036869">
    <property type="entry name" value="J_dom_sf"/>
</dbReference>
<keyword evidence="1" id="KW-1133">Transmembrane helix</keyword>
<dbReference type="InterPro" id="IPR050817">
    <property type="entry name" value="DjlA_DnaK_co-chaperone"/>
</dbReference>
<feature type="transmembrane region" description="Helical" evidence="1">
    <location>
        <begin position="132"/>
        <end position="153"/>
    </location>
</feature>
<evidence type="ECO:0000259" key="2">
    <source>
        <dbReference type="PROSITE" id="PS50076"/>
    </source>
</evidence>
<evidence type="ECO:0000256" key="1">
    <source>
        <dbReference type="SAM" id="Phobius"/>
    </source>
</evidence>
<accession>A0AAP2W6Y7</accession>
<proteinExistence type="predicted"/>
<reference evidence="3 4" key="1">
    <citation type="submission" date="2017-11" db="EMBL/GenBank/DDBJ databases">
        <title>Isolation and Characterization of Family Methanocellaceae Species from Potential Methane Hydrate Area Offshore Southwestern Taiwan.</title>
        <authorList>
            <person name="Zhang W.-L."/>
            <person name="Chen W.-C."/>
            <person name="Lai M.-C."/>
            <person name="Chen S.-C."/>
        </authorList>
    </citation>
    <scope>NUCLEOTIDE SEQUENCE [LARGE SCALE GENOMIC DNA]</scope>
    <source>
        <strain evidence="3 4">CWC-04</strain>
    </source>
</reference>
<keyword evidence="1" id="KW-0812">Transmembrane</keyword>
<dbReference type="Gene3D" id="1.10.287.110">
    <property type="entry name" value="DnaJ domain"/>
    <property type="match status" value="1"/>
</dbReference>
<gene>
    <name evidence="3" type="ORF">CUJ83_06870</name>
</gene>
<keyword evidence="1" id="KW-0472">Membrane</keyword>
<feature type="transmembrane region" description="Helical" evidence="1">
    <location>
        <begin position="223"/>
        <end position="245"/>
    </location>
</feature>